<keyword evidence="3" id="KW-1185">Reference proteome</keyword>
<dbReference type="Pfam" id="PF08268">
    <property type="entry name" value="FBA_3"/>
    <property type="match status" value="1"/>
</dbReference>
<dbReference type="AlphaFoldDB" id="A0A9J6B046"/>
<dbReference type="InterPro" id="IPR013187">
    <property type="entry name" value="F-box-assoc_dom_typ3"/>
</dbReference>
<sequence length="155" mass="17779">MCLNCVSTFCVSLVSESNFVDIHSCCSMTRSEKFIEHDPAYSRLYFANVYCKLSAIAAFDVNSENFEIIALWNASHWVYSYELIEVNGKLGVINYGMVNRYYNLWILKKTPEREWQRHIIRLPSICNDIVPGPISSCTSRDGKIVFSINLKSCVL</sequence>
<dbReference type="PANTHER" id="PTHR31111:SF139">
    <property type="entry name" value="F-BOX ASSOCIATED DOMAIN-CONTAINING PROTEIN"/>
    <property type="match status" value="1"/>
</dbReference>
<accession>A0A9J6B046</accession>
<evidence type="ECO:0000313" key="3">
    <source>
        <dbReference type="Proteomes" id="UP000824120"/>
    </source>
</evidence>
<feature type="domain" description="F-box associated beta-propeller type 3" evidence="1">
    <location>
        <begin position="45"/>
        <end position="147"/>
    </location>
</feature>
<dbReference type="Proteomes" id="UP000824120">
    <property type="component" value="Chromosome 1"/>
</dbReference>
<evidence type="ECO:0000259" key="1">
    <source>
        <dbReference type="Pfam" id="PF08268"/>
    </source>
</evidence>
<dbReference type="OrthoDB" id="687122at2759"/>
<organism evidence="2 3">
    <name type="scientific">Solanum commersonii</name>
    <name type="common">Commerson's wild potato</name>
    <name type="synonym">Commerson's nightshade</name>
    <dbReference type="NCBI Taxonomy" id="4109"/>
    <lineage>
        <taxon>Eukaryota</taxon>
        <taxon>Viridiplantae</taxon>
        <taxon>Streptophyta</taxon>
        <taxon>Embryophyta</taxon>
        <taxon>Tracheophyta</taxon>
        <taxon>Spermatophyta</taxon>
        <taxon>Magnoliopsida</taxon>
        <taxon>eudicotyledons</taxon>
        <taxon>Gunneridae</taxon>
        <taxon>Pentapetalae</taxon>
        <taxon>asterids</taxon>
        <taxon>lamiids</taxon>
        <taxon>Solanales</taxon>
        <taxon>Solanaceae</taxon>
        <taxon>Solanoideae</taxon>
        <taxon>Solaneae</taxon>
        <taxon>Solanum</taxon>
    </lineage>
</organism>
<dbReference type="PANTHER" id="PTHR31111">
    <property type="entry name" value="BNAA05G37150D PROTEIN-RELATED"/>
    <property type="match status" value="1"/>
</dbReference>
<gene>
    <name evidence="2" type="ORF">H5410_001608</name>
</gene>
<dbReference type="EMBL" id="JACXVP010000001">
    <property type="protein sequence ID" value="KAG5629891.1"/>
    <property type="molecule type" value="Genomic_DNA"/>
</dbReference>
<name>A0A9J6B046_SOLCO</name>
<dbReference type="InterPro" id="IPR017451">
    <property type="entry name" value="F-box-assoc_interact_dom"/>
</dbReference>
<reference evidence="2 3" key="1">
    <citation type="submission" date="2020-09" db="EMBL/GenBank/DDBJ databases">
        <title>De no assembly of potato wild relative species, Solanum commersonii.</title>
        <authorList>
            <person name="Cho K."/>
        </authorList>
    </citation>
    <scope>NUCLEOTIDE SEQUENCE [LARGE SCALE GENOMIC DNA]</scope>
    <source>
        <strain evidence="2">LZ3.2</strain>
        <tissue evidence="2">Leaf</tissue>
    </source>
</reference>
<dbReference type="NCBIfam" id="TIGR01640">
    <property type="entry name" value="F_box_assoc_1"/>
    <property type="match status" value="1"/>
</dbReference>
<comment type="caution">
    <text evidence="2">The sequence shown here is derived from an EMBL/GenBank/DDBJ whole genome shotgun (WGS) entry which is preliminary data.</text>
</comment>
<proteinExistence type="predicted"/>
<evidence type="ECO:0000313" key="2">
    <source>
        <dbReference type="EMBL" id="KAG5629891.1"/>
    </source>
</evidence>
<protein>
    <recommendedName>
        <fullName evidence="1">F-box associated beta-propeller type 3 domain-containing protein</fullName>
    </recommendedName>
</protein>